<dbReference type="NCBIfam" id="TIGR01231">
    <property type="entry name" value="lacC"/>
    <property type="match status" value="1"/>
</dbReference>
<evidence type="ECO:0000256" key="8">
    <source>
        <dbReference type="PIRNR" id="PIRNR000535"/>
    </source>
</evidence>
<evidence type="ECO:0000256" key="7">
    <source>
        <dbReference type="NCBIfam" id="TIGR01231"/>
    </source>
</evidence>
<dbReference type="Gene3D" id="3.40.1190.20">
    <property type="match status" value="1"/>
</dbReference>
<reference evidence="10" key="1">
    <citation type="submission" date="2016-11" db="EMBL/GenBank/DDBJ databases">
        <authorList>
            <person name="Jaros S."/>
            <person name="Januszkiewicz K."/>
            <person name="Wedrychowicz H."/>
        </authorList>
    </citation>
    <scope>NUCLEOTIDE SEQUENCE</scope>
    <source>
        <strain evidence="10">ACA-DC 565</strain>
    </source>
</reference>
<comment type="similarity">
    <text evidence="8">Belongs to the carbohydrate kinase PfkB family. LacC subfamily.</text>
</comment>
<protein>
    <recommendedName>
        <fullName evidence="7 8">Tagatose-6-phosphate kinase</fullName>
        <ecNumber evidence="7 8">2.7.1.144</ecNumber>
    </recommendedName>
</protein>
<dbReference type="GO" id="GO:0005524">
    <property type="term" value="F:ATP binding"/>
    <property type="evidence" value="ECO:0007669"/>
    <property type="project" value="UniProtKB-KW"/>
</dbReference>
<dbReference type="Pfam" id="PF00294">
    <property type="entry name" value="PfkB"/>
    <property type="match status" value="1"/>
</dbReference>
<dbReference type="GO" id="GO:2001059">
    <property type="term" value="P:D-tagatose 6-phosphate catabolic process"/>
    <property type="evidence" value="ECO:0007669"/>
    <property type="project" value="UniProtKB-UniPathway"/>
</dbReference>
<evidence type="ECO:0000256" key="1">
    <source>
        <dbReference type="ARBA" id="ARBA00005380"/>
    </source>
</evidence>
<keyword evidence="5 10" id="KW-0418">Kinase</keyword>
<dbReference type="PIRSF" id="PIRSF000535">
    <property type="entry name" value="1PFK/6PFK/LacC"/>
    <property type="match status" value="1"/>
</dbReference>
<keyword evidence="6 8" id="KW-0067">ATP-binding</keyword>
<comment type="pathway">
    <text evidence="8">Carbohydrate metabolism; D-tagatose 6-phosphate degradation; D-glyceraldehyde 3-phosphate and glycerone phosphate from D-tagatose 6-phosphate: step 1/2.</text>
</comment>
<dbReference type="AlphaFoldDB" id="A0A1K2I800"/>
<dbReference type="GO" id="GO:0005829">
    <property type="term" value="C:cytosol"/>
    <property type="evidence" value="ECO:0007669"/>
    <property type="project" value="TreeGrafter"/>
</dbReference>
<dbReference type="InterPro" id="IPR002173">
    <property type="entry name" value="Carboh/pur_kinase_PfkB_CS"/>
</dbReference>
<dbReference type="CDD" id="cd01164">
    <property type="entry name" value="FruK_PfkB_like"/>
    <property type="match status" value="1"/>
</dbReference>
<dbReference type="EC" id="2.7.1.144" evidence="7 8"/>
<feature type="domain" description="Carbohydrate kinase PfkB" evidence="9">
    <location>
        <begin position="22"/>
        <end position="290"/>
    </location>
</feature>
<organism evidence="10">
    <name type="scientific">Loigolactobacillus rennini</name>
    <dbReference type="NCBI Taxonomy" id="238013"/>
    <lineage>
        <taxon>Bacteria</taxon>
        <taxon>Bacillati</taxon>
        <taxon>Bacillota</taxon>
        <taxon>Bacilli</taxon>
        <taxon>Lactobacillales</taxon>
        <taxon>Lactobacillaceae</taxon>
        <taxon>Loigolactobacillus</taxon>
    </lineage>
</organism>
<dbReference type="NCBIfam" id="TIGR03168">
    <property type="entry name" value="1-PFK"/>
    <property type="match status" value="1"/>
</dbReference>
<dbReference type="InterPro" id="IPR029056">
    <property type="entry name" value="Ribokinase-like"/>
</dbReference>
<evidence type="ECO:0000256" key="6">
    <source>
        <dbReference type="ARBA" id="ARBA00022840"/>
    </source>
</evidence>
<dbReference type="UniPathway" id="UPA00704">
    <property type="reaction ID" value="UER00715"/>
</dbReference>
<evidence type="ECO:0000313" key="10">
    <source>
        <dbReference type="EMBL" id="SFZ88521.1"/>
    </source>
</evidence>
<comment type="similarity">
    <text evidence="1">Belongs to the carbohydrate kinase pfkB family.</text>
</comment>
<evidence type="ECO:0000256" key="4">
    <source>
        <dbReference type="ARBA" id="ARBA00022741"/>
    </source>
</evidence>
<dbReference type="GO" id="GO:0019512">
    <property type="term" value="P:lactose catabolic process via tagatose-6-phosphate"/>
    <property type="evidence" value="ECO:0007669"/>
    <property type="project" value="InterPro"/>
</dbReference>
<evidence type="ECO:0000259" key="9">
    <source>
        <dbReference type="Pfam" id="PF00294"/>
    </source>
</evidence>
<dbReference type="InterPro" id="IPR011611">
    <property type="entry name" value="PfkB_dom"/>
</dbReference>
<proteinExistence type="inferred from homology"/>
<dbReference type="PROSITE" id="PS00583">
    <property type="entry name" value="PFKB_KINASES_1"/>
    <property type="match status" value="1"/>
</dbReference>
<dbReference type="GO" id="GO:0008443">
    <property type="term" value="F:phosphofructokinase activity"/>
    <property type="evidence" value="ECO:0007669"/>
    <property type="project" value="UniProtKB-ARBA"/>
</dbReference>
<dbReference type="PANTHER" id="PTHR46566">
    <property type="entry name" value="1-PHOSPHOFRUCTOKINASE-RELATED"/>
    <property type="match status" value="1"/>
</dbReference>
<dbReference type="PANTHER" id="PTHR46566:SF5">
    <property type="entry name" value="1-PHOSPHOFRUCTOKINASE"/>
    <property type="match status" value="1"/>
</dbReference>
<evidence type="ECO:0000256" key="5">
    <source>
        <dbReference type="ARBA" id="ARBA00022777"/>
    </source>
</evidence>
<keyword evidence="4 8" id="KW-0547">Nucleotide-binding</keyword>
<name>A0A1K2I800_9LACO</name>
<keyword evidence="3 8" id="KW-0423">Lactose metabolism</keyword>
<accession>A0A1K2I800</accession>
<dbReference type="SUPFAM" id="SSF53613">
    <property type="entry name" value="Ribokinase-like"/>
    <property type="match status" value="1"/>
</dbReference>
<keyword evidence="2 8" id="KW-0808">Transferase</keyword>
<comment type="catalytic activity">
    <reaction evidence="8">
        <text>D-tagatofuranose 6-phosphate + ATP = D-tagatofuranose 1,6-bisphosphate + ADP + H(+)</text>
        <dbReference type="Rhea" id="RHEA:12420"/>
        <dbReference type="ChEBI" id="CHEBI:15378"/>
        <dbReference type="ChEBI" id="CHEBI:30616"/>
        <dbReference type="ChEBI" id="CHEBI:58694"/>
        <dbReference type="ChEBI" id="CHEBI:58695"/>
        <dbReference type="ChEBI" id="CHEBI:456216"/>
        <dbReference type="EC" id="2.7.1.144"/>
    </reaction>
</comment>
<sequence length="312" mass="33248">MILTVTMNPSIDMSYPLKHLAIDTVNRVKEVHKTAGGKGLNVSRVISLMGRDLLATGILGGHFGAYIEARLDDDQIKHDFSHIDQESRNSIAILHDGGNQTEILEAGPTLTSTDATNFLKHYQKLLTQVSLVTMSGSLPGGLEPDFYAKMIQLAHQAGVAVLLDTSGASLKAALESDAKPNLIKPNEAEISQLLGQQVDGHDLASLKQALQAPIFTGVDWIVVSLGAAGAVAKHGDHYYQATIPKIKVVSPVGSGDSTLAGLAMALEAKKPDQQVLQTGMTTGMLNTMEAPTGFINPNLFDQYFAKVNVQAI</sequence>
<gene>
    <name evidence="10" type="ORF">LREN565_1634</name>
</gene>
<evidence type="ECO:0000256" key="3">
    <source>
        <dbReference type="ARBA" id="ARBA00022736"/>
    </source>
</evidence>
<dbReference type="GO" id="GO:0009024">
    <property type="term" value="F:tagatose-6-phosphate kinase activity"/>
    <property type="evidence" value="ECO:0007669"/>
    <property type="project" value="UniProtKB-UniRule"/>
</dbReference>
<dbReference type="GO" id="GO:0044281">
    <property type="term" value="P:small molecule metabolic process"/>
    <property type="evidence" value="ECO:0007669"/>
    <property type="project" value="UniProtKB-ARBA"/>
</dbReference>
<evidence type="ECO:0000256" key="2">
    <source>
        <dbReference type="ARBA" id="ARBA00022679"/>
    </source>
</evidence>
<dbReference type="EMBL" id="LT634362">
    <property type="protein sequence ID" value="SFZ88521.1"/>
    <property type="molecule type" value="Genomic_DNA"/>
</dbReference>
<dbReference type="InterPro" id="IPR017583">
    <property type="entry name" value="Tagatose/fructose_Pkinase"/>
</dbReference>
<dbReference type="InterPro" id="IPR005926">
    <property type="entry name" value="LacC"/>
</dbReference>
<dbReference type="PROSITE" id="PS00584">
    <property type="entry name" value="PFKB_KINASES_2"/>
    <property type="match status" value="1"/>
</dbReference>
<dbReference type="FunFam" id="3.40.1190.20:FF:000001">
    <property type="entry name" value="Phosphofructokinase"/>
    <property type="match status" value="1"/>
</dbReference>